<dbReference type="EMBL" id="JAWWNJ010000027">
    <property type="protein sequence ID" value="KAK7029240.1"/>
    <property type="molecule type" value="Genomic_DNA"/>
</dbReference>
<comment type="caution">
    <text evidence="2">The sequence shown here is derived from an EMBL/GenBank/DDBJ whole genome shotgun (WGS) entry which is preliminary data.</text>
</comment>
<protein>
    <submittedName>
        <fullName evidence="2">Uncharacterized protein</fullName>
    </submittedName>
</protein>
<organism evidence="2 3">
    <name type="scientific">Favolaschia claudopus</name>
    <dbReference type="NCBI Taxonomy" id="2862362"/>
    <lineage>
        <taxon>Eukaryota</taxon>
        <taxon>Fungi</taxon>
        <taxon>Dikarya</taxon>
        <taxon>Basidiomycota</taxon>
        <taxon>Agaricomycotina</taxon>
        <taxon>Agaricomycetes</taxon>
        <taxon>Agaricomycetidae</taxon>
        <taxon>Agaricales</taxon>
        <taxon>Marasmiineae</taxon>
        <taxon>Mycenaceae</taxon>
        <taxon>Favolaschia</taxon>
    </lineage>
</organism>
<dbReference type="AlphaFoldDB" id="A0AAW0BQ23"/>
<dbReference type="Proteomes" id="UP001362999">
    <property type="component" value="Unassembled WGS sequence"/>
</dbReference>
<keyword evidence="3" id="KW-1185">Reference proteome</keyword>
<feature type="compositionally biased region" description="Basic residues" evidence="1">
    <location>
        <begin position="190"/>
        <end position="200"/>
    </location>
</feature>
<reference evidence="2 3" key="1">
    <citation type="journal article" date="2024" name="J Genomics">
        <title>Draft genome sequencing and assembly of Favolaschia claudopus CIRM-BRFM 2984 isolated from oak limbs.</title>
        <authorList>
            <person name="Navarro D."/>
            <person name="Drula E."/>
            <person name="Chaduli D."/>
            <person name="Cazenave R."/>
            <person name="Ahrendt S."/>
            <person name="Wang J."/>
            <person name="Lipzen A."/>
            <person name="Daum C."/>
            <person name="Barry K."/>
            <person name="Grigoriev I.V."/>
            <person name="Favel A."/>
            <person name="Rosso M.N."/>
            <person name="Martin F."/>
        </authorList>
    </citation>
    <scope>NUCLEOTIDE SEQUENCE [LARGE SCALE GENOMIC DNA]</scope>
    <source>
        <strain evidence="2 3">CIRM-BRFM 2984</strain>
    </source>
</reference>
<feature type="region of interest" description="Disordered" evidence="1">
    <location>
        <begin position="133"/>
        <end position="218"/>
    </location>
</feature>
<name>A0AAW0BQ23_9AGAR</name>
<accession>A0AAW0BQ23</accession>
<evidence type="ECO:0000313" key="2">
    <source>
        <dbReference type="EMBL" id="KAK7029240.1"/>
    </source>
</evidence>
<gene>
    <name evidence="2" type="ORF">R3P38DRAFT_3516375</name>
</gene>
<feature type="compositionally biased region" description="Polar residues" evidence="1">
    <location>
        <begin position="206"/>
        <end position="218"/>
    </location>
</feature>
<sequence>MKSRRWFQTVAPILFQLVILRIYLRRHPSDDVQIYFLSRFFTSEELRALSLEDPLGNAKAGNIVRNITTPELVLNTPEHKQPGRSISYDFTKMKLRFSRAAEGRIPSTFDLASAFGGNGDEYVWQSSESPGLFEEYVDPPPSSPLTALSDIEVEPRQPTPPPPAERSKRKQAVEDIGERESKGKNTVAKKSGKVATRRSSRIQGAKGSTNSIARRSRG</sequence>
<proteinExistence type="predicted"/>
<feature type="compositionally biased region" description="Basic and acidic residues" evidence="1">
    <location>
        <begin position="171"/>
        <end position="183"/>
    </location>
</feature>
<evidence type="ECO:0000256" key="1">
    <source>
        <dbReference type="SAM" id="MobiDB-lite"/>
    </source>
</evidence>
<evidence type="ECO:0000313" key="3">
    <source>
        <dbReference type="Proteomes" id="UP001362999"/>
    </source>
</evidence>